<feature type="region of interest" description="Disordered" evidence="3">
    <location>
        <begin position="238"/>
        <end position="260"/>
    </location>
</feature>
<dbReference type="InterPro" id="IPR050185">
    <property type="entry name" value="Ub_carboxyl-term_hydrolase"/>
</dbReference>
<proteinExistence type="predicted"/>
<evidence type="ECO:0000313" key="5">
    <source>
        <dbReference type="EMBL" id="VDM20763.1"/>
    </source>
</evidence>
<dbReference type="WBParaSite" id="TTAC_0000266301-mRNA-1">
    <property type="protein sequence ID" value="TTAC_0000266301-mRNA-1"/>
    <property type="gene ID" value="TTAC_0000266301"/>
</dbReference>
<name>A0A0R3WPH3_HYDTA</name>
<dbReference type="InterPro" id="IPR028889">
    <property type="entry name" value="USP"/>
</dbReference>
<dbReference type="PANTHER" id="PTHR21646">
    <property type="entry name" value="UBIQUITIN CARBOXYL-TERMINAL HYDROLASE"/>
    <property type="match status" value="1"/>
</dbReference>
<organism evidence="7">
    <name type="scientific">Hydatigena taeniaeformis</name>
    <name type="common">Feline tapeworm</name>
    <name type="synonym">Taenia taeniaeformis</name>
    <dbReference type="NCBI Taxonomy" id="6205"/>
    <lineage>
        <taxon>Eukaryota</taxon>
        <taxon>Metazoa</taxon>
        <taxon>Spiralia</taxon>
        <taxon>Lophotrochozoa</taxon>
        <taxon>Platyhelminthes</taxon>
        <taxon>Cestoda</taxon>
        <taxon>Eucestoda</taxon>
        <taxon>Cyclophyllidea</taxon>
        <taxon>Taeniidae</taxon>
        <taxon>Hydatigera</taxon>
    </lineage>
</organism>
<dbReference type="STRING" id="6205.A0A0R3WPH3"/>
<dbReference type="Pfam" id="PF00443">
    <property type="entry name" value="UCH"/>
    <property type="match status" value="1"/>
</dbReference>
<dbReference type="Gene3D" id="3.90.70.10">
    <property type="entry name" value="Cysteine proteinases"/>
    <property type="match status" value="1"/>
</dbReference>
<dbReference type="InterPro" id="IPR038765">
    <property type="entry name" value="Papain-like_cys_pep_sf"/>
</dbReference>
<dbReference type="InterPro" id="IPR001394">
    <property type="entry name" value="Peptidase_C19_UCH"/>
</dbReference>
<evidence type="ECO:0000313" key="7">
    <source>
        <dbReference type="WBParaSite" id="TTAC_0000266301-mRNA-1"/>
    </source>
</evidence>
<comment type="catalytic activity">
    <reaction evidence="1">
        <text>Thiol-dependent hydrolysis of ester, thioester, amide, peptide and isopeptide bonds formed by the C-terminal Gly of ubiquitin (a 76-residue protein attached to proteins as an intracellular targeting signal).</text>
        <dbReference type="EC" id="3.4.19.12"/>
    </reaction>
</comment>
<dbReference type="GO" id="GO:0016579">
    <property type="term" value="P:protein deubiquitination"/>
    <property type="evidence" value="ECO:0007669"/>
    <property type="project" value="InterPro"/>
</dbReference>
<reference evidence="7" key="1">
    <citation type="submission" date="2017-02" db="UniProtKB">
        <authorList>
            <consortium name="WormBaseParasite"/>
        </authorList>
    </citation>
    <scope>IDENTIFICATION</scope>
</reference>
<dbReference type="EMBL" id="UYWX01001328">
    <property type="protein sequence ID" value="VDM20763.1"/>
    <property type="molecule type" value="Genomic_DNA"/>
</dbReference>
<reference evidence="5 6" key="2">
    <citation type="submission" date="2018-11" db="EMBL/GenBank/DDBJ databases">
        <authorList>
            <consortium name="Pathogen Informatics"/>
        </authorList>
    </citation>
    <scope>NUCLEOTIDE SEQUENCE [LARGE SCALE GENOMIC DNA]</scope>
</reference>
<evidence type="ECO:0000313" key="6">
    <source>
        <dbReference type="Proteomes" id="UP000274429"/>
    </source>
</evidence>
<dbReference type="SUPFAM" id="SSF54001">
    <property type="entry name" value="Cysteine proteinases"/>
    <property type="match status" value="1"/>
</dbReference>
<sequence length="347" mass="38820">MILRHRCKCVSSTPVLESSVFSAIMEESSVKVDYGIHSSVPPRPSKKRSFVNLLKKFLDNSSRSQTDCVSTLNFYRKSCAIASESDKKDRGNKSVLEKARKISSVTKSMEPLEISHRKKSMQTDAIPKLSTPSGLENLGNTCYLNAILQCLRSTELVRDYCDTYDDISSKQLRLNGNLFPTFAALIRKMELVNNGRIGSSTIQRFKDEFTKFVPCYGGNLQQDASEFLTYLLDGLHEETKERPQTPTPNESTLTRPISTVASPPASIVPAKCGRRYKLRMGGLKNSESSGKLNAAIGRDAEAWPDTTTFYQSKPKRKMSRLRRSQVRAVSISRVDSLRLDDLCQPGL</sequence>
<evidence type="ECO:0000256" key="1">
    <source>
        <dbReference type="ARBA" id="ARBA00000707"/>
    </source>
</evidence>
<dbReference type="EC" id="3.4.19.12" evidence="2"/>
<accession>A0A0R3WPH3</accession>
<dbReference type="PROSITE" id="PS00972">
    <property type="entry name" value="USP_1"/>
    <property type="match status" value="1"/>
</dbReference>
<dbReference type="AlphaFoldDB" id="A0A0R3WPH3"/>
<feature type="compositionally biased region" description="Polar residues" evidence="3">
    <location>
        <begin position="247"/>
        <end position="260"/>
    </location>
</feature>
<dbReference type="Proteomes" id="UP000274429">
    <property type="component" value="Unassembled WGS sequence"/>
</dbReference>
<dbReference type="InterPro" id="IPR018200">
    <property type="entry name" value="USP_CS"/>
</dbReference>
<keyword evidence="6" id="KW-1185">Reference proteome</keyword>
<evidence type="ECO:0000256" key="3">
    <source>
        <dbReference type="SAM" id="MobiDB-lite"/>
    </source>
</evidence>
<feature type="domain" description="USP" evidence="4">
    <location>
        <begin position="133"/>
        <end position="347"/>
    </location>
</feature>
<evidence type="ECO:0000256" key="2">
    <source>
        <dbReference type="ARBA" id="ARBA00012759"/>
    </source>
</evidence>
<gene>
    <name evidence="5" type="ORF">TTAC_LOCUS2648</name>
</gene>
<protein>
    <recommendedName>
        <fullName evidence="2">ubiquitinyl hydrolase 1</fullName>
        <ecNumber evidence="2">3.4.19.12</ecNumber>
    </recommendedName>
</protein>
<dbReference type="OrthoDB" id="265306at2759"/>
<dbReference type="PROSITE" id="PS50235">
    <property type="entry name" value="USP_3"/>
    <property type="match status" value="1"/>
</dbReference>
<dbReference type="GO" id="GO:0004843">
    <property type="term" value="F:cysteine-type deubiquitinase activity"/>
    <property type="evidence" value="ECO:0007669"/>
    <property type="project" value="UniProtKB-EC"/>
</dbReference>
<evidence type="ECO:0000259" key="4">
    <source>
        <dbReference type="PROSITE" id="PS50235"/>
    </source>
</evidence>